<protein>
    <submittedName>
        <fullName evidence="3">Uncharacterized protein</fullName>
    </submittedName>
</protein>
<evidence type="ECO:0000313" key="3">
    <source>
        <dbReference type="EMBL" id="MBA2881778.1"/>
    </source>
</evidence>
<feature type="transmembrane region" description="Helical" evidence="2">
    <location>
        <begin position="5"/>
        <end position="22"/>
    </location>
</feature>
<dbReference type="AlphaFoldDB" id="A0A7W0HL16"/>
<evidence type="ECO:0000256" key="1">
    <source>
        <dbReference type="SAM" id="MobiDB-lite"/>
    </source>
</evidence>
<dbReference type="Proteomes" id="UP000525298">
    <property type="component" value="Unassembled WGS sequence"/>
</dbReference>
<feature type="transmembrane region" description="Helical" evidence="2">
    <location>
        <begin position="28"/>
        <end position="49"/>
    </location>
</feature>
<keyword evidence="2" id="KW-0812">Transmembrane</keyword>
<evidence type="ECO:0000256" key="2">
    <source>
        <dbReference type="SAM" id="Phobius"/>
    </source>
</evidence>
<reference evidence="3 4" key="1">
    <citation type="submission" date="2020-07" db="EMBL/GenBank/DDBJ databases">
        <title>Genomic Encyclopedia of Type Strains, Phase IV (KMG-IV): sequencing the most valuable type-strain genomes for metagenomic binning, comparative biology and taxonomic classification.</title>
        <authorList>
            <person name="Goeker M."/>
        </authorList>
    </citation>
    <scope>NUCLEOTIDE SEQUENCE [LARGE SCALE GENOMIC DNA]</scope>
    <source>
        <strain evidence="3 4">DSM 17721</strain>
    </source>
</reference>
<feature type="region of interest" description="Disordered" evidence="1">
    <location>
        <begin position="58"/>
        <end position="81"/>
    </location>
</feature>
<proteinExistence type="predicted"/>
<name>A0A7W0HL16_9BACT</name>
<dbReference type="RefSeq" id="WP_181551433.1">
    <property type="nucleotide sequence ID" value="NZ_JACDUS010000005.1"/>
</dbReference>
<evidence type="ECO:0000313" key="4">
    <source>
        <dbReference type="Proteomes" id="UP000525298"/>
    </source>
</evidence>
<comment type="caution">
    <text evidence="3">The sequence shown here is derived from an EMBL/GenBank/DDBJ whole genome shotgun (WGS) entry which is preliminary data.</text>
</comment>
<sequence>MKTLIGGAVAAVIGVIGLAIWFDAFLQLLAGAIPVMLLLGGCLALYLGFDELKDTWQKDTGVEPGGSGQSESEAEKYRKENEELKKQLEELKAEK</sequence>
<dbReference type="InterPro" id="IPR058806">
    <property type="entry name" value="MamI"/>
</dbReference>
<keyword evidence="4" id="KW-1185">Reference proteome</keyword>
<dbReference type="Pfam" id="PF26391">
    <property type="entry name" value="MamI"/>
    <property type="match status" value="1"/>
</dbReference>
<accession>A0A7W0HL16</accession>
<dbReference type="EMBL" id="JACDUS010000005">
    <property type="protein sequence ID" value="MBA2881778.1"/>
    <property type="molecule type" value="Genomic_DNA"/>
</dbReference>
<organism evidence="3 4">
    <name type="scientific">Desulfosalsimonas propionicica</name>
    <dbReference type="NCBI Taxonomy" id="332175"/>
    <lineage>
        <taxon>Bacteria</taxon>
        <taxon>Pseudomonadati</taxon>
        <taxon>Thermodesulfobacteriota</taxon>
        <taxon>Desulfobacteria</taxon>
        <taxon>Desulfobacterales</taxon>
        <taxon>Desulfosalsimonadaceae</taxon>
        <taxon>Desulfosalsimonas</taxon>
    </lineage>
</organism>
<gene>
    <name evidence="3" type="ORF">HNR65_002109</name>
</gene>
<keyword evidence="2" id="KW-0472">Membrane</keyword>
<keyword evidence="2" id="KW-1133">Transmembrane helix</keyword>